<dbReference type="Gene3D" id="1.25.40.10">
    <property type="entry name" value="Tetratricopeptide repeat domain"/>
    <property type="match status" value="1"/>
</dbReference>
<dbReference type="PANTHER" id="PTHR45586:SF1">
    <property type="entry name" value="LIPOPOLYSACCHARIDE ASSEMBLY PROTEIN B"/>
    <property type="match status" value="1"/>
</dbReference>
<dbReference type="EMBL" id="RQFA01000037">
    <property type="protein sequence ID" value="TGK34494.1"/>
    <property type="molecule type" value="Genomic_DNA"/>
</dbReference>
<sequence length="203" mass="22912">MNLQQALEQVKTGNLPEAKKALLKYLQENPDDPVGNYHLGMCFSHLNELDSAEEKFLKAIELNETFVAARIGLGVLYAKKKDKPKAEIQFSKALEIDENHSGAKKNLASLYTGTGNYDKALALYFSVPERERSDIVSLYAISYCLLKLDRLSEARQTFQTLESLPVPETMKKDISELKNLIEEKNIESEGIWTLLKKPDSTQT</sequence>
<dbReference type="Pfam" id="PF13432">
    <property type="entry name" value="TPR_16"/>
    <property type="match status" value="1"/>
</dbReference>
<keyword evidence="2 3" id="KW-0802">TPR repeat</keyword>
<evidence type="ECO:0000256" key="3">
    <source>
        <dbReference type="PROSITE-ProRule" id="PRU00339"/>
    </source>
</evidence>
<comment type="caution">
    <text evidence="4">The sequence shown here is derived from an EMBL/GenBank/DDBJ whole genome shotgun (WGS) entry which is preliminary data.</text>
</comment>
<dbReference type="SMART" id="SM00028">
    <property type="entry name" value="TPR"/>
    <property type="match status" value="3"/>
</dbReference>
<dbReference type="AlphaFoldDB" id="A0A5F1YJG7"/>
<proteinExistence type="predicted"/>
<keyword evidence="1" id="KW-0677">Repeat</keyword>
<evidence type="ECO:0000313" key="5">
    <source>
        <dbReference type="Proteomes" id="UP000298277"/>
    </source>
</evidence>
<dbReference type="InterPro" id="IPR051012">
    <property type="entry name" value="CellSynth/LPSAsmb/PSIAsmb"/>
</dbReference>
<keyword evidence="5" id="KW-1185">Reference proteome</keyword>
<name>A0A5F1YJG7_9LEPT</name>
<dbReference type="InterPro" id="IPR011990">
    <property type="entry name" value="TPR-like_helical_dom_sf"/>
</dbReference>
<evidence type="ECO:0000256" key="2">
    <source>
        <dbReference type="ARBA" id="ARBA00022803"/>
    </source>
</evidence>
<dbReference type="Pfam" id="PF13181">
    <property type="entry name" value="TPR_8"/>
    <property type="match status" value="1"/>
</dbReference>
<protein>
    <submittedName>
        <fullName evidence="4">Uncharacterized protein</fullName>
    </submittedName>
</protein>
<evidence type="ECO:0000256" key="1">
    <source>
        <dbReference type="ARBA" id="ARBA00022737"/>
    </source>
</evidence>
<dbReference type="Pfam" id="PF13176">
    <property type="entry name" value="TPR_7"/>
    <property type="match status" value="1"/>
</dbReference>
<dbReference type="PANTHER" id="PTHR45586">
    <property type="entry name" value="TPR REPEAT-CONTAINING PROTEIN PA4667"/>
    <property type="match status" value="1"/>
</dbReference>
<accession>A0A5F1YJG7</accession>
<reference evidence="4" key="1">
    <citation type="journal article" date="2019" name="PLoS Negl. Trop. Dis.">
        <title>Revisiting the worldwide diversity of Leptospira species in the environment.</title>
        <authorList>
            <person name="Vincent A.T."/>
            <person name="Schiettekatte O."/>
            <person name="Bourhy P."/>
            <person name="Veyrier F.J."/>
            <person name="Picardeau M."/>
        </authorList>
    </citation>
    <scope>NUCLEOTIDE SEQUENCE [LARGE SCALE GENOMIC DNA]</scope>
    <source>
        <strain evidence="4">201800299</strain>
    </source>
</reference>
<dbReference type="InterPro" id="IPR019734">
    <property type="entry name" value="TPR_rpt"/>
</dbReference>
<gene>
    <name evidence="4" type="ORF">EHQ17_08695</name>
</gene>
<dbReference type="OrthoDB" id="339998at2"/>
<feature type="repeat" description="TPR" evidence="3">
    <location>
        <begin position="67"/>
        <end position="100"/>
    </location>
</feature>
<dbReference type="SUPFAM" id="SSF48452">
    <property type="entry name" value="TPR-like"/>
    <property type="match status" value="1"/>
</dbReference>
<feature type="repeat" description="TPR" evidence="3">
    <location>
        <begin position="33"/>
        <end position="66"/>
    </location>
</feature>
<evidence type="ECO:0000313" key="4">
    <source>
        <dbReference type="EMBL" id="TGK34494.1"/>
    </source>
</evidence>
<organism evidence="4 5">
    <name type="scientific">Leptospira gomenensis</name>
    <dbReference type="NCBI Taxonomy" id="2484974"/>
    <lineage>
        <taxon>Bacteria</taxon>
        <taxon>Pseudomonadati</taxon>
        <taxon>Spirochaetota</taxon>
        <taxon>Spirochaetia</taxon>
        <taxon>Leptospirales</taxon>
        <taxon>Leptospiraceae</taxon>
        <taxon>Leptospira</taxon>
    </lineage>
</organism>
<dbReference type="RefSeq" id="WP_135595357.1">
    <property type="nucleotide sequence ID" value="NZ_RQEZ01000114.1"/>
</dbReference>
<dbReference type="Proteomes" id="UP000298277">
    <property type="component" value="Unassembled WGS sequence"/>
</dbReference>
<dbReference type="PROSITE" id="PS50005">
    <property type="entry name" value="TPR"/>
    <property type="match status" value="2"/>
</dbReference>